<feature type="transmembrane region" description="Helical" evidence="9">
    <location>
        <begin position="21"/>
        <end position="41"/>
    </location>
</feature>
<feature type="transmembrane region" description="Helical" evidence="9">
    <location>
        <begin position="314"/>
        <end position="331"/>
    </location>
</feature>
<name>A0ABP8DTB7_9ACTN</name>
<organism evidence="11 12">
    <name type="scientific">Dactylosporangium darangshiense</name>
    <dbReference type="NCBI Taxonomy" id="579108"/>
    <lineage>
        <taxon>Bacteria</taxon>
        <taxon>Bacillati</taxon>
        <taxon>Actinomycetota</taxon>
        <taxon>Actinomycetes</taxon>
        <taxon>Micromonosporales</taxon>
        <taxon>Micromonosporaceae</taxon>
        <taxon>Dactylosporangium</taxon>
    </lineage>
</organism>
<evidence type="ECO:0000256" key="7">
    <source>
        <dbReference type="ARBA" id="ARBA00023012"/>
    </source>
</evidence>
<proteinExistence type="predicted"/>
<dbReference type="SUPFAM" id="SSF55874">
    <property type="entry name" value="ATPase domain of HSP90 chaperone/DNA topoisomerase II/histidine kinase"/>
    <property type="match status" value="1"/>
</dbReference>
<protein>
    <recommendedName>
        <fullName evidence="10">Histidine kinase/HSP90-like ATPase domain-containing protein</fullName>
    </recommendedName>
</protein>
<evidence type="ECO:0000313" key="12">
    <source>
        <dbReference type="Proteomes" id="UP001500620"/>
    </source>
</evidence>
<dbReference type="InterPro" id="IPR011712">
    <property type="entry name" value="Sig_transdc_His_kin_sub3_dim/P"/>
</dbReference>
<feature type="transmembrane region" description="Helical" evidence="9">
    <location>
        <begin position="149"/>
        <end position="168"/>
    </location>
</feature>
<feature type="transmembrane region" description="Helical" evidence="9">
    <location>
        <begin position="254"/>
        <end position="274"/>
    </location>
</feature>
<reference evidence="12" key="1">
    <citation type="journal article" date="2019" name="Int. J. Syst. Evol. Microbiol.">
        <title>The Global Catalogue of Microorganisms (GCM) 10K type strain sequencing project: providing services to taxonomists for standard genome sequencing and annotation.</title>
        <authorList>
            <consortium name="The Broad Institute Genomics Platform"/>
            <consortium name="The Broad Institute Genome Sequencing Center for Infectious Disease"/>
            <person name="Wu L."/>
            <person name="Ma J."/>
        </authorList>
    </citation>
    <scope>NUCLEOTIDE SEQUENCE [LARGE SCALE GENOMIC DNA]</scope>
    <source>
        <strain evidence="12">JCM 17441</strain>
    </source>
</reference>
<keyword evidence="12" id="KW-1185">Reference proteome</keyword>
<evidence type="ECO:0000256" key="8">
    <source>
        <dbReference type="ARBA" id="ARBA00023136"/>
    </source>
</evidence>
<evidence type="ECO:0000256" key="4">
    <source>
        <dbReference type="ARBA" id="ARBA00022692"/>
    </source>
</evidence>
<dbReference type="CDD" id="cd16917">
    <property type="entry name" value="HATPase_UhpB-NarQ-NarX-like"/>
    <property type="match status" value="1"/>
</dbReference>
<evidence type="ECO:0000313" key="11">
    <source>
        <dbReference type="EMBL" id="GAA4263082.1"/>
    </source>
</evidence>
<keyword evidence="7" id="KW-0902">Two-component regulatory system</keyword>
<dbReference type="InterPro" id="IPR050482">
    <property type="entry name" value="Sensor_HK_TwoCompSys"/>
</dbReference>
<keyword evidence="6 9" id="KW-1133">Transmembrane helix</keyword>
<keyword evidence="8 9" id="KW-0472">Membrane</keyword>
<dbReference type="Gene3D" id="3.30.565.10">
    <property type="entry name" value="Histidine kinase-like ATPase, C-terminal domain"/>
    <property type="match status" value="1"/>
</dbReference>
<feature type="transmembrane region" description="Helical" evidence="9">
    <location>
        <begin position="80"/>
        <end position="99"/>
    </location>
</feature>
<keyword evidence="3" id="KW-0808">Transferase</keyword>
<feature type="transmembrane region" description="Helical" evidence="9">
    <location>
        <begin position="286"/>
        <end position="308"/>
    </location>
</feature>
<dbReference type="Proteomes" id="UP001500620">
    <property type="component" value="Unassembled WGS sequence"/>
</dbReference>
<evidence type="ECO:0000256" key="1">
    <source>
        <dbReference type="ARBA" id="ARBA00004651"/>
    </source>
</evidence>
<feature type="transmembrane region" description="Helical" evidence="9">
    <location>
        <begin position="188"/>
        <end position="207"/>
    </location>
</feature>
<dbReference type="InterPro" id="IPR003594">
    <property type="entry name" value="HATPase_dom"/>
</dbReference>
<sequence>MSLGAGGGAQSGVMRPTVRPAIRTAVGVAAAAAVVGVALIGTGDLGWLSVMLVLTGVVYLAVAFVGAAILRANPGSRTGLIFLVSGVGAPVAGCLQAAADAAVHRGHTELAGWVYAATTPFALVAVPLVATYGILLFPDRGLGTRRRRALAWAYAAELAVLAVWALLATDATDVPGVSNPIGVPAANGLVVSILVLGPLSLLACVSLRRHARRDTGPYAPALRTAARVAFVVPGSYIACVVAGMTTGATAPVAILENCAALALGVAAWAGIARYGLFDTRAVLSRALVYGALSVALVAVYLLVVVALGLAFDGLVPQVAAAVAAALAVLPLRDLAQRRINQLVYGLRDDPAAAFARLGERLDAVGAPEEILPAAARTVAEALRLRYVGIEAGGEVLCRHGRLVPGPTERLPLPFAGETVGHLVLQTRDDAGPTPDERRLLSGLTRQVAVAARAVALTQALQASRQRLVAAREEERRRLRRDLHDGLGPTLAGIALGIDTARRAAGEGPSADLLATLRTATEEAVGDVRRIVYDLRPPILDELGLAGAVREQAIRLGAADIDVPDTLPALPAAVEVAAYRIAVEALTNAARHAPGSAVSVSLRVDGRLELSVADGGAGLPDGYRAGVGLHSMRERAAELGGRCDVTRRSPTGTLVTARIPLPSPEGSP</sequence>
<gene>
    <name evidence="11" type="ORF">GCM10022255_104410</name>
</gene>
<dbReference type="EMBL" id="BAABAT010000061">
    <property type="protein sequence ID" value="GAA4263082.1"/>
    <property type="molecule type" value="Genomic_DNA"/>
</dbReference>
<dbReference type="InterPro" id="IPR036890">
    <property type="entry name" value="HATPase_C_sf"/>
</dbReference>
<dbReference type="Gene3D" id="1.20.5.1930">
    <property type="match status" value="1"/>
</dbReference>
<dbReference type="Pfam" id="PF07730">
    <property type="entry name" value="HisKA_3"/>
    <property type="match status" value="1"/>
</dbReference>
<feature type="transmembrane region" description="Helical" evidence="9">
    <location>
        <begin position="228"/>
        <end position="248"/>
    </location>
</feature>
<evidence type="ECO:0000256" key="9">
    <source>
        <dbReference type="SAM" id="Phobius"/>
    </source>
</evidence>
<feature type="transmembrane region" description="Helical" evidence="9">
    <location>
        <begin position="111"/>
        <end position="137"/>
    </location>
</feature>
<comment type="subcellular location">
    <subcellularLocation>
        <location evidence="1">Cell membrane</location>
        <topology evidence="1">Multi-pass membrane protein</topology>
    </subcellularLocation>
</comment>
<keyword evidence="4 9" id="KW-0812">Transmembrane</keyword>
<feature type="transmembrane region" description="Helical" evidence="9">
    <location>
        <begin position="47"/>
        <end position="68"/>
    </location>
</feature>
<evidence type="ECO:0000256" key="3">
    <source>
        <dbReference type="ARBA" id="ARBA00022679"/>
    </source>
</evidence>
<dbReference type="SMART" id="SM00387">
    <property type="entry name" value="HATPase_c"/>
    <property type="match status" value="1"/>
</dbReference>
<dbReference type="PANTHER" id="PTHR24421:SF37">
    <property type="entry name" value="SENSOR HISTIDINE KINASE NARS"/>
    <property type="match status" value="1"/>
</dbReference>
<evidence type="ECO:0000256" key="6">
    <source>
        <dbReference type="ARBA" id="ARBA00022989"/>
    </source>
</evidence>
<feature type="domain" description="Histidine kinase/HSP90-like ATPase" evidence="10">
    <location>
        <begin position="572"/>
        <end position="662"/>
    </location>
</feature>
<keyword evidence="2" id="KW-1003">Cell membrane</keyword>
<dbReference type="PANTHER" id="PTHR24421">
    <property type="entry name" value="NITRATE/NITRITE SENSOR PROTEIN NARX-RELATED"/>
    <property type="match status" value="1"/>
</dbReference>
<accession>A0ABP8DTB7</accession>
<evidence type="ECO:0000259" key="10">
    <source>
        <dbReference type="SMART" id="SM00387"/>
    </source>
</evidence>
<comment type="caution">
    <text evidence="11">The sequence shown here is derived from an EMBL/GenBank/DDBJ whole genome shotgun (WGS) entry which is preliminary data.</text>
</comment>
<dbReference type="Pfam" id="PF02518">
    <property type="entry name" value="HATPase_c"/>
    <property type="match status" value="1"/>
</dbReference>
<keyword evidence="5" id="KW-0418">Kinase</keyword>
<evidence type="ECO:0000256" key="2">
    <source>
        <dbReference type="ARBA" id="ARBA00022475"/>
    </source>
</evidence>
<evidence type="ECO:0000256" key="5">
    <source>
        <dbReference type="ARBA" id="ARBA00022777"/>
    </source>
</evidence>